<accession>A0ABN9UA63</accession>
<proteinExistence type="predicted"/>
<name>A0ABN9UA63_9DINO</name>
<gene>
    <name evidence="1" type="ORF">PCOR1329_LOCUS46140</name>
</gene>
<dbReference type="Proteomes" id="UP001189429">
    <property type="component" value="Unassembled WGS sequence"/>
</dbReference>
<organism evidence="1 2">
    <name type="scientific">Prorocentrum cordatum</name>
    <dbReference type="NCBI Taxonomy" id="2364126"/>
    <lineage>
        <taxon>Eukaryota</taxon>
        <taxon>Sar</taxon>
        <taxon>Alveolata</taxon>
        <taxon>Dinophyceae</taxon>
        <taxon>Prorocentrales</taxon>
        <taxon>Prorocentraceae</taxon>
        <taxon>Prorocentrum</taxon>
    </lineage>
</organism>
<protein>
    <submittedName>
        <fullName evidence="1">Uncharacterized protein</fullName>
    </submittedName>
</protein>
<comment type="caution">
    <text evidence="1">The sequence shown here is derived from an EMBL/GenBank/DDBJ whole genome shotgun (WGS) entry which is preliminary data.</text>
</comment>
<evidence type="ECO:0000313" key="2">
    <source>
        <dbReference type="Proteomes" id="UP001189429"/>
    </source>
</evidence>
<sequence>PPCAAHLEEVAAALCTEQVRVHLLGRCPAHRAALPWPPPANRALGRRRATRACAELRKFDVQFFLFFQGGGFGRSAWSAPDGGKNAIVVEAIVPVAISARGICPKPSSA</sequence>
<dbReference type="EMBL" id="CAUYUJ010015548">
    <property type="protein sequence ID" value="CAK0855366.1"/>
    <property type="molecule type" value="Genomic_DNA"/>
</dbReference>
<evidence type="ECO:0000313" key="1">
    <source>
        <dbReference type="EMBL" id="CAK0855366.1"/>
    </source>
</evidence>
<feature type="non-terminal residue" evidence="1">
    <location>
        <position position="1"/>
    </location>
</feature>
<reference evidence="1" key="1">
    <citation type="submission" date="2023-10" db="EMBL/GenBank/DDBJ databases">
        <authorList>
            <person name="Chen Y."/>
            <person name="Shah S."/>
            <person name="Dougan E. K."/>
            <person name="Thang M."/>
            <person name="Chan C."/>
        </authorList>
    </citation>
    <scope>NUCLEOTIDE SEQUENCE [LARGE SCALE GENOMIC DNA]</scope>
</reference>
<keyword evidence="2" id="KW-1185">Reference proteome</keyword>